<evidence type="ECO:0000313" key="3">
    <source>
        <dbReference type="Proteomes" id="UP000054166"/>
    </source>
</evidence>
<reference evidence="2 3" key="1">
    <citation type="submission" date="2014-04" db="EMBL/GenBank/DDBJ databases">
        <authorList>
            <consortium name="DOE Joint Genome Institute"/>
            <person name="Kuo A."/>
            <person name="Tarkka M."/>
            <person name="Buscot F."/>
            <person name="Kohler A."/>
            <person name="Nagy L.G."/>
            <person name="Floudas D."/>
            <person name="Copeland A."/>
            <person name="Barry K.W."/>
            <person name="Cichocki N."/>
            <person name="Veneault-Fourrey C."/>
            <person name="LaButti K."/>
            <person name="Lindquist E.A."/>
            <person name="Lipzen A."/>
            <person name="Lundell T."/>
            <person name="Morin E."/>
            <person name="Murat C."/>
            <person name="Sun H."/>
            <person name="Tunlid A."/>
            <person name="Henrissat B."/>
            <person name="Grigoriev I.V."/>
            <person name="Hibbett D.S."/>
            <person name="Martin F."/>
            <person name="Nordberg H.P."/>
            <person name="Cantor M.N."/>
            <person name="Hua S.X."/>
        </authorList>
    </citation>
    <scope>NUCLEOTIDE SEQUENCE [LARGE SCALE GENOMIC DNA]</scope>
    <source>
        <strain evidence="2 3">F 1598</strain>
    </source>
</reference>
<proteinExistence type="predicted"/>
<feature type="compositionally biased region" description="Polar residues" evidence="1">
    <location>
        <begin position="146"/>
        <end position="160"/>
    </location>
</feature>
<organism evidence="2 3">
    <name type="scientific">Piloderma croceum (strain F 1598)</name>
    <dbReference type="NCBI Taxonomy" id="765440"/>
    <lineage>
        <taxon>Eukaryota</taxon>
        <taxon>Fungi</taxon>
        <taxon>Dikarya</taxon>
        <taxon>Basidiomycota</taxon>
        <taxon>Agaricomycotina</taxon>
        <taxon>Agaricomycetes</taxon>
        <taxon>Agaricomycetidae</taxon>
        <taxon>Atheliales</taxon>
        <taxon>Atheliaceae</taxon>
        <taxon>Piloderma</taxon>
    </lineage>
</organism>
<dbReference type="STRING" id="765440.A0A0C3EUM7"/>
<feature type="region of interest" description="Disordered" evidence="1">
    <location>
        <begin position="569"/>
        <end position="762"/>
    </location>
</feature>
<feature type="compositionally biased region" description="Acidic residues" evidence="1">
    <location>
        <begin position="732"/>
        <end position="753"/>
    </location>
</feature>
<dbReference type="OrthoDB" id="3038408at2759"/>
<dbReference type="AlphaFoldDB" id="A0A0C3EUM7"/>
<reference evidence="3" key="2">
    <citation type="submission" date="2015-01" db="EMBL/GenBank/DDBJ databases">
        <title>Evolutionary Origins and Diversification of the Mycorrhizal Mutualists.</title>
        <authorList>
            <consortium name="DOE Joint Genome Institute"/>
            <consortium name="Mycorrhizal Genomics Consortium"/>
            <person name="Kohler A."/>
            <person name="Kuo A."/>
            <person name="Nagy L.G."/>
            <person name="Floudas D."/>
            <person name="Copeland A."/>
            <person name="Barry K.W."/>
            <person name="Cichocki N."/>
            <person name="Veneault-Fourrey C."/>
            <person name="LaButti K."/>
            <person name="Lindquist E.A."/>
            <person name="Lipzen A."/>
            <person name="Lundell T."/>
            <person name="Morin E."/>
            <person name="Murat C."/>
            <person name="Riley R."/>
            <person name="Ohm R."/>
            <person name="Sun H."/>
            <person name="Tunlid A."/>
            <person name="Henrissat B."/>
            <person name="Grigoriev I.V."/>
            <person name="Hibbett D.S."/>
            <person name="Martin F."/>
        </authorList>
    </citation>
    <scope>NUCLEOTIDE SEQUENCE [LARGE SCALE GENOMIC DNA]</scope>
    <source>
        <strain evidence="3">F 1598</strain>
    </source>
</reference>
<dbReference type="HOGENOM" id="CLU_333477_0_0_1"/>
<sequence length="857" mass="94915">MTSHLRSTPRTIGVTSSPERIRRQWQELQPWLSGMRNDEETNRQREFEELRLATERRIKTQGSRSETITTIQADFEKEKKALWDKMKDRVVSRGKQEWAARLQKADLTIEQWTDITIEENTAVAALMWGEDNKYEDSIAAEESGTETESITPTPSRSSRGPQLWTPPDIPKVAELPASNANSATASSDIQGNSGDSTPAVRRSPILTQSKFGGSAPTPAKAVANEWKAQNKLSEQQAANPQPRVVAPKLQNHARVVPAGVKKELYQDVSSWPEDDATLLPTSHEVTEDERYFDDTDDDDDVSLKAPAYQKVNAHAKWKPPQPDATAQPKATIQPKTPAPPKISTLPKASTQLKAPNLPNTRTTSNTSVQSNANTEAPRMHPVELAPASLDANESDLERHLRKQIEETLRPMYNEAREYEATNERLYEQIDLMGKMQQIANELYFVKQYIAIMQAPQEKPGRAPSKANPIVGPAVDRGTNPNQTDGPSRTPNTPPSPLTPPVTPNDAKRYIGPILVDEEDLFDDVALAIRRQKILEFHEAAAVLDISVAEELHQHKGDKRKVNQMLKRRQEEAEELQMKKEKERKDATDLERKRRRAEIDARAQNGEFTERHDPHHRHMKQTPRPSSSQQKARDDRSGWSKDPSYRSQTRTGHAGDTRANISTTKRGQTTNGTSAGRTPGLVNRNNPAGSHVLFSTDPVNRQKKGASTDGPHFGSRQSSRITPLTPTVGLPDIDSDDDEGDDESVTSSLDDDESLASGLNVEEHKHVRFTPSVLADNSTESSERTSTLFNTLGLRPGLDSDASGVYRAMPGGPGSGKGAAGGATMQPTKTAGMGPGWGKEEKIIPEFWIPTSHVTPKW</sequence>
<dbReference type="EMBL" id="KN833037">
    <property type="protein sequence ID" value="KIM76215.1"/>
    <property type="molecule type" value="Genomic_DNA"/>
</dbReference>
<dbReference type="InParanoid" id="A0A0C3EUM7"/>
<feature type="compositionally biased region" description="Polar residues" evidence="1">
    <location>
        <begin position="658"/>
        <end position="675"/>
    </location>
</feature>
<feature type="compositionally biased region" description="Polar residues" evidence="1">
    <location>
        <begin position="714"/>
        <end position="724"/>
    </location>
</feature>
<feature type="region of interest" description="Disordered" evidence="1">
    <location>
        <begin position="811"/>
        <end position="838"/>
    </location>
</feature>
<evidence type="ECO:0000313" key="2">
    <source>
        <dbReference type="EMBL" id="KIM76215.1"/>
    </source>
</evidence>
<feature type="region of interest" description="Disordered" evidence="1">
    <location>
        <begin position="138"/>
        <end position="220"/>
    </location>
</feature>
<dbReference type="Proteomes" id="UP000054166">
    <property type="component" value="Unassembled WGS sequence"/>
</dbReference>
<feature type="region of interest" description="Disordered" evidence="1">
    <location>
        <begin position="314"/>
        <end position="376"/>
    </location>
</feature>
<feature type="compositionally biased region" description="Polar residues" evidence="1">
    <location>
        <begin position="346"/>
        <end position="374"/>
    </location>
</feature>
<protein>
    <submittedName>
        <fullName evidence="2">Uncharacterized protein</fullName>
    </submittedName>
</protein>
<keyword evidence="3" id="KW-1185">Reference proteome</keyword>
<evidence type="ECO:0000256" key="1">
    <source>
        <dbReference type="SAM" id="MobiDB-lite"/>
    </source>
</evidence>
<feature type="compositionally biased region" description="Basic and acidic residues" evidence="1">
    <location>
        <begin position="569"/>
        <end position="600"/>
    </location>
</feature>
<gene>
    <name evidence="2" type="ORF">PILCRDRAFT_91718</name>
</gene>
<accession>A0A0C3EUM7</accession>
<feature type="region of interest" description="Disordered" evidence="1">
    <location>
        <begin position="456"/>
        <end position="505"/>
    </location>
</feature>
<name>A0A0C3EUM7_PILCF</name>
<feature type="compositionally biased region" description="Low complexity" evidence="1">
    <location>
        <begin position="177"/>
        <end position="187"/>
    </location>
</feature>
<feature type="compositionally biased region" description="Pro residues" evidence="1">
    <location>
        <begin position="491"/>
        <end position="502"/>
    </location>
</feature>
<feature type="compositionally biased region" description="Gly residues" evidence="1">
    <location>
        <begin position="811"/>
        <end position="820"/>
    </location>
</feature>